<keyword evidence="2" id="KW-0808">Transferase</keyword>
<proteinExistence type="predicted"/>
<keyword evidence="3" id="KW-1185">Reference proteome</keyword>
<dbReference type="GO" id="GO:0003964">
    <property type="term" value="F:RNA-directed DNA polymerase activity"/>
    <property type="evidence" value="ECO:0007669"/>
    <property type="project" value="UniProtKB-KW"/>
</dbReference>
<evidence type="ECO:0000259" key="1">
    <source>
        <dbReference type="Pfam" id="PF00078"/>
    </source>
</evidence>
<organism evidence="2 3">
    <name type="scientific">Trichonephila clavipes</name>
    <name type="common">Golden silk orbweaver</name>
    <name type="synonym">Nephila clavipes</name>
    <dbReference type="NCBI Taxonomy" id="2585209"/>
    <lineage>
        <taxon>Eukaryota</taxon>
        <taxon>Metazoa</taxon>
        <taxon>Ecdysozoa</taxon>
        <taxon>Arthropoda</taxon>
        <taxon>Chelicerata</taxon>
        <taxon>Arachnida</taxon>
        <taxon>Araneae</taxon>
        <taxon>Araneomorphae</taxon>
        <taxon>Entelegynae</taxon>
        <taxon>Araneoidea</taxon>
        <taxon>Nephilidae</taxon>
        <taxon>Trichonephila</taxon>
    </lineage>
</organism>
<dbReference type="EMBL" id="BMAU01021325">
    <property type="protein sequence ID" value="GFY14017.1"/>
    <property type="molecule type" value="Genomic_DNA"/>
</dbReference>
<keyword evidence="2" id="KW-0548">Nucleotidyltransferase</keyword>
<accession>A0A8X6VD57</accession>
<gene>
    <name evidence="2" type="primary">RTase_633</name>
    <name evidence="2" type="ORF">TNCV_1296781</name>
</gene>
<evidence type="ECO:0000313" key="3">
    <source>
        <dbReference type="Proteomes" id="UP000887159"/>
    </source>
</evidence>
<dbReference type="PANTHER" id="PTHR19446">
    <property type="entry name" value="REVERSE TRANSCRIPTASES"/>
    <property type="match status" value="1"/>
</dbReference>
<reference evidence="2" key="1">
    <citation type="submission" date="2020-08" db="EMBL/GenBank/DDBJ databases">
        <title>Multicomponent nature underlies the extraordinary mechanical properties of spider dragline silk.</title>
        <authorList>
            <person name="Kono N."/>
            <person name="Nakamura H."/>
            <person name="Mori M."/>
            <person name="Yoshida Y."/>
            <person name="Ohtoshi R."/>
            <person name="Malay A.D."/>
            <person name="Moran D.A.P."/>
            <person name="Tomita M."/>
            <person name="Numata K."/>
            <person name="Arakawa K."/>
        </authorList>
    </citation>
    <scope>NUCLEOTIDE SEQUENCE</scope>
</reference>
<dbReference type="Proteomes" id="UP000887159">
    <property type="component" value="Unassembled WGS sequence"/>
</dbReference>
<evidence type="ECO:0000313" key="2">
    <source>
        <dbReference type="EMBL" id="GFY14017.1"/>
    </source>
</evidence>
<name>A0A8X6VD57_TRICX</name>
<feature type="domain" description="Reverse transcriptase" evidence="1">
    <location>
        <begin position="14"/>
        <end position="90"/>
    </location>
</feature>
<keyword evidence="2" id="KW-0695">RNA-directed DNA polymerase</keyword>
<sequence>MLPHEWKRATIIPIRKPGKVLRSPESYRPVALTIIPCKIMERMMLRRLTYFLDSNNLLPREQYEFRRGHSTEDQILYFCQCVRDAQKLKKTDQSYSSSIFRLI</sequence>
<comment type="caution">
    <text evidence="2">The sequence shown here is derived from an EMBL/GenBank/DDBJ whole genome shotgun (WGS) entry which is preliminary data.</text>
</comment>
<dbReference type="AlphaFoldDB" id="A0A8X6VD57"/>
<protein>
    <submittedName>
        <fullName evidence="2">Putative RNA-directed DNA polymerase from transposon BS</fullName>
    </submittedName>
</protein>
<dbReference type="InterPro" id="IPR000477">
    <property type="entry name" value="RT_dom"/>
</dbReference>
<dbReference type="Pfam" id="PF00078">
    <property type="entry name" value="RVT_1"/>
    <property type="match status" value="1"/>
</dbReference>